<dbReference type="InterPro" id="IPR027540">
    <property type="entry name" value="Coq4_euk"/>
</dbReference>
<keyword evidence="5 6" id="KW-0456">Lyase</keyword>
<dbReference type="HAMAP" id="MF_03111">
    <property type="entry name" value="Coq4"/>
    <property type="match status" value="1"/>
</dbReference>
<comment type="function">
    <text evidence="6">Lyase that catalyzes the C1-decarboxylation of 4-hydroxy-3-methoxy-5-(all-trans-polyprenyl)benzoic acid into 2-methoxy-6-(all-trans-polyprenyl)phenol during ubiquinone biosynthesis.</text>
</comment>
<gene>
    <name evidence="7" type="ORF">AKO1_010064</name>
</gene>
<dbReference type="PANTHER" id="PTHR12922:SF7">
    <property type="entry name" value="UBIQUINONE BIOSYNTHESIS PROTEIN COQ4 HOMOLOG, MITOCHONDRIAL"/>
    <property type="match status" value="1"/>
</dbReference>
<evidence type="ECO:0000256" key="3">
    <source>
        <dbReference type="ARBA" id="ARBA00023128"/>
    </source>
</evidence>
<evidence type="ECO:0000256" key="4">
    <source>
        <dbReference type="ARBA" id="ARBA00023136"/>
    </source>
</evidence>
<feature type="binding site" evidence="6">
    <location>
        <position position="153"/>
    </location>
    <ligand>
        <name>Zn(2+)</name>
        <dbReference type="ChEBI" id="CHEBI:29105"/>
    </ligand>
</feature>
<comment type="pathway">
    <text evidence="6">Cofactor biosynthesis; ubiquinone biosynthesis.</text>
</comment>
<keyword evidence="6" id="KW-0479">Metal-binding</keyword>
<evidence type="ECO:0000256" key="2">
    <source>
        <dbReference type="ARBA" id="ARBA00022792"/>
    </source>
</evidence>
<keyword evidence="3 6" id="KW-0496">Mitochondrion</keyword>
<organism evidence="7 8">
    <name type="scientific">Acrasis kona</name>
    <dbReference type="NCBI Taxonomy" id="1008807"/>
    <lineage>
        <taxon>Eukaryota</taxon>
        <taxon>Discoba</taxon>
        <taxon>Heterolobosea</taxon>
        <taxon>Tetramitia</taxon>
        <taxon>Eutetramitia</taxon>
        <taxon>Acrasidae</taxon>
        <taxon>Acrasis</taxon>
    </lineage>
</organism>
<comment type="subcellular location">
    <subcellularLocation>
        <location evidence="6">Mitochondrion inner membrane</location>
        <topology evidence="6">Peripheral membrane protein</topology>
        <orientation evidence="6">Matrix side</orientation>
    </subcellularLocation>
</comment>
<keyword evidence="6" id="KW-0862">Zinc</keyword>
<evidence type="ECO:0000313" key="8">
    <source>
        <dbReference type="Proteomes" id="UP001431209"/>
    </source>
</evidence>
<dbReference type="GO" id="GO:0031314">
    <property type="term" value="C:extrinsic component of mitochondrial inner membrane"/>
    <property type="evidence" value="ECO:0007669"/>
    <property type="project" value="UniProtKB-UniRule"/>
</dbReference>
<comment type="caution">
    <text evidence="7">The sequence shown here is derived from an EMBL/GenBank/DDBJ whole genome shotgun (WGS) entry which is preliminary data.</text>
</comment>
<dbReference type="GO" id="GO:0120539">
    <property type="term" value="F:4-hydroxy-3-methoxy-5-polyprenylbenzoate decarboxylase activity"/>
    <property type="evidence" value="ECO:0007669"/>
    <property type="project" value="UniProtKB-EC"/>
</dbReference>
<comment type="similarity">
    <text evidence="6">Belongs to the COQ4 family.</text>
</comment>
<evidence type="ECO:0000256" key="1">
    <source>
        <dbReference type="ARBA" id="ARBA00022688"/>
    </source>
</evidence>
<reference evidence="7 8" key="1">
    <citation type="submission" date="2024-03" db="EMBL/GenBank/DDBJ databases">
        <title>The Acrasis kona genome and developmental transcriptomes reveal deep origins of eukaryotic multicellular pathways.</title>
        <authorList>
            <person name="Sheikh S."/>
            <person name="Fu C.-J."/>
            <person name="Brown M.W."/>
            <person name="Baldauf S.L."/>
        </authorList>
    </citation>
    <scope>NUCLEOTIDE SEQUENCE [LARGE SCALE GENOMIC DNA]</scope>
    <source>
        <strain evidence="7 8">ATCC MYA-3509</strain>
    </source>
</reference>
<comment type="catalytic activity">
    <reaction evidence="6">
        <text>a 4-hydroxy-3-methoxy-5-(all-trans-polyprenyl)benzoate + H(+) = a 2-methoxy-6-(all-trans-polyprenyl)phenol + CO2</text>
        <dbReference type="Rhea" id="RHEA:81179"/>
        <dbReference type="Rhea" id="RHEA-COMP:9551"/>
        <dbReference type="Rhea" id="RHEA-COMP:10931"/>
        <dbReference type="ChEBI" id="CHEBI:15378"/>
        <dbReference type="ChEBI" id="CHEBI:16526"/>
        <dbReference type="ChEBI" id="CHEBI:62731"/>
        <dbReference type="ChEBI" id="CHEBI:84443"/>
        <dbReference type="EC" id="4.1.1.130"/>
    </reaction>
</comment>
<keyword evidence="8" id="KW-1185">Reference proteome</keyword>
<feature type="binding site" evidence="6">
    <location>
        <position position="157"/>
    </location>
    <ligand>
        <name>Zn(2+)</name>
        <dbReference type="ChEBI" id="CHEBI:29105"/>
    </ligand>
</feature>
<keyword evidence="1 6" id="KW-0831">Ubiquinone biosynthesis</keyword>
<accession>A0AAW2ZR49</accession>
<feature type="binding site" evidence="6">
    <location>
        <position position="154"/>
    </location>
    <ligand>
        <name>Zn(2+)</name>
        <dbReference type="ChEBI" id="CHEBI:29105"/>
    </ligand>
</feature>
<dbReference type="EMBL" id="JAOPGA020001884">
    <property type="protein sequence ID" value="KAL0491904.1"/>
    <property type="molecule type" value="Genomic_DNA"/>
</dbReference>
<name>A0AAW2ZR49_9EUKA</name>
<dbReference type="Proteomes" id="UP001431209">
    <property type="component" value="Unassembled WGS sequence"/>
</dbReference>
<evidence type="ECO:0000256" key="6">
    <source>
        <dbReference type="HAMAP-Rule" id="MF_03111"/>
    </source>
</evidence>
<dbReference type="GO" id="GO:0008270">
    <property type="term" value="F:zinc ion binding"/>
    <property type="evidence" value="ECO:0007669"/>
    <property type="project" value="UniProtKB-UniRule"/>
</dbReference>
<dbReference type="AlphaFoldDB" id="A0AAW2ZR49"/>
<sequence>MFKYYSTQMNTQHSNQQTRYKKLYPTHVPTSVLKKVAIAAGSSVISLVDPERGDMVAALGETTGKAALVKMLKQMKCSEEGRFILKERPIIDETIEGSKFSYDYLQRLPADTLGGAYYKFMSSHGFLASGRTPVKFVDDEELAYVMTRYRQVHDFFHVLSDLPTSVAGELGVKWLELTQTGLPMTALSGTFGMLNNRLTNKQRIEIITKLIPWALRCGKTCRPLMTVYFEKYMHEPIDEVRNKLLFEKAPVIN</sequence>
<keyword evidence="2 6" id="KW-0999">Mitochondrion inner membrane</keyword>
<keyword evidence="7" id="KW-0830">Ubiquinone</keyword>
<comment type="cofactor">
    <cofactor evidence="6">
        <name>Zn(2+)</name>
        <dbReference type="ChEBI" id="CHEBI:29105"/>
    </cofactor>
</comment>
<dbReference type="PANTHER" id="PTHR12922">
    <property type="entry name" value="UBIQUINONE BIOSYNTHESIS PROTEIN"/>
    <property type="match status" value="1"/>
</dbReference>
<feature type="binding site" evidence="6">
    <location>
        <position position="169"/>
    </location>
    <ligand>
        <name>Zn(2+)</name>
        <dbReference type="ChEBI" id="CHEBI:29105"/>
    </ligand>
</feature>
<keyword evidence="4 6" id="KW-0472">Membrane</keyword>
<protein>
    <recommendedName>
        <fullName evidence="6">Ubiquinone biosynthesis protein COQ4 homolog, mitochondrial</fullName>
    </recommendedName>
    <alternativeName>
        <fullName evidence="6">4-hydroxy-3-methoxy-5-polyprenylbenzoate decarboxylase</fullName>
        <ecNumber evidence="6">4.1.1.130</ecNumber>
    </alternativeName>
    <alternativeName>
        <fullName evidence="6">Coenzyme Q biosynthesis protein 4 homolog</fullName>
    </alternativeName>
</protein>
<dbReference type="InterPro" id="IPR007715">
    <property type="entry name" value="Coq4"/>
</dbReference>
<dbReference type="Pfam" id="PF05019">
    <property type="entry name" value="Coq4"/>
    <property type="match status" value="1"/>
</dbReference>
<proteinExistence type="inferred from homology"/>
<evidence type="ECO:0000256" key="5">
    <source>
        <dbReference type="ARBA" id="ARBA00023239"/>
    </source>
</evidence>
<comment type="subunit">
    <text evidence="6">Component of a multi-subunit COQ enzyme complex.</text>
</comment>
<evidence type="ECO:0000313" key="7">
    <source>
        <dbReference type="EMBL" id="KAL0491904.1"/>
    </source>
</evidence>
<dbReference type="EC" id="4.1.1.130" evidence="6"/>